<name>A0A1F5RFD8_9BACT</name>
<dbReference type="Proteomes" id="UP000177230">
    <property type="component" value="Unassembled WGS sequence"/>
</dbReference>
<evidence type="ECO:0000313" key="1">
    <source>
        <dbReference type="EMBL" id="OGF13205.1"/>
    </source>
</evidence>
<reference evidence="1 2" key="1">
    <citation type="journal article" date="2016" name="Nat. Commun.">
        <title>Thousands of microbial genomes shed light on interconnected biogeochemical processes in an aquifer system.</title>
        <authorList>
            <person name="Anantharaman K."/>
            <person name="Brown C.T."/>
            <person name="Hug L.A."/>
            <person name="Sharon I."/>
            <person name="Castelle C.J."/>
            <person name="Probst A.J."/>
            <person name="Thomas B.C."/>
            <person name="Singh A."/>
            <person name="Wilkins M.J."/>
            <person name="Karaoz U."/>
            <person name="Brodie E.L."/>
            <person name="Williams K.H."/>
            <person name="Hubbard S.S."/>
            <person name="Banfield J.F."/>
        </authorList>
    </citation>
    <scope>NUCLEOTIDE SEQUENCE [LARGE SCALE GENOMIC DNA]</scope>
</reference>
<evidence type="ECO:0000313" key="2">
    <source>
        <dbReference type="Proteomes" id="UP000177230"/>
    </source>
</evidence>
<sequence>MPFMVKTGMLSASIAGLSVSFSMEVSIDTVTSLSETAWAVVVLSGDAAATNKTAINENNMDSSLL</sequence>
<proteinExistence type="predicted"/>
<comment type="caution">
    <text evidence="1">The sequence shown here is derived from an EMBL/GenBank/DDBJ whole genome shotgun (WGS) entry which is preliminary data.</text>
</comment>
<dbReference type="EMBL" id="MFFM01000024">
    <property type="protein sequence ID" value="OGF13205.1"/>
    <property type="molecule type" value="Genomic_DNA"/>
</dbReference>
<organism evidence="1 2">
    <name type="scientific">Candidatus Edwardsbacteria bacterium GWF2_54_11</name>
    <dbReference type="NCBI Taxonomy" id="1817851"/>
    <lineage>
        <taxon>Bacteria</taxon>
        <taxon>Candidatus Edwardsiibacteriota</taxon>
    </lineage>
</organism>
<accession>A0A1F5RFD8</accession>
<gene>
    <name evidence="1" type="ORF">A2024_09965</name>
</gene>
<dbReference type="AlphaFoldDB" id="A0A1F5RFD8"/>
<protein>
    <submittedName>
        <fullName evidence="1">Uncharacterized protein</fullName>
    </submittedName>
</protein>